<protein>
    <recommendedName>
        <fullName evidence="2">GlcNAc-PI de-N-acetylase</fullName>
    </recommendedName>
</protein>
<dbReference type="SUPFAM" id="SSF102588">
    <property type="entry name" value="LmbE-like"/>
    <property type="match status" value="1"/>
</dbReference>
<gene>
    <name evidence="1" type="ORF">METZ01_LOCUS311530</name>
</gene>
<reference evidence="1" key="1">
    <citation type="submission" date="2018-05" db="EMBL/GenBank/DDBJ databases">
        <authorList>
            <person name="Lanie J.A."/>
            <person name="Ng W.-L."/>
            <person name="Kazmierczak K.M."/>
            <person name="Andrzejewski T.M."/>
            <person name="Davidsen T.M."/>
            <person name="Wayne K.J."/>
            <person name="Tettelin H."/>
            <person name="Glass J.I."/>
            <person name="Rusch D."/>
            <person name="Podicherti R."/>
            <person name="Tsui H.-C.T."/>
            <person name="Winkler M.E."/>
        </authorList>
    </citation>
    <scope>NUCLEOTIDE SEQUENCE</scope>
</reference>
<dbReference type="EMBL" id="UINC01099415">
    <property type="protein sequence ID" value="SVC58676.1"/>
    <property type="molecule type" value="Genomic_DNA"/>
</dbReference>
<name>A0A382NC89_9ZZZZ</name>
<evidence type="ECO:0008006" key="2">
    <source>
        <dbReference type="Google" id="ProtNLM"/>
    </source>
</evidence>
<accession>A0A382NC89</accession>
<dbReference type="InterPro" id="IPR024078">
    <property type="entry name" value="LmbE-like_dom_sf"/>
</dbReference>
<organism evidence="1">
    <name type="scientific">marine metagenome</name>
    <dbReference type="NCBI Taxonomy" id="408172"/>
    <lineage>
        <taxon>unclassified sequences</taxon>
        <taxon>metagenomes</taxon>
        <taxon>ecological metagenomes</taxon>
    </lineage>
</organism>
<dbReference type="AlphaFoldDB" id="A0A382NC89"/>
<evidence type="ECO:0000313" key="1">
    <source>
        <dbReference type="EMBL" id="SVC58676.1"/>
    </source>
</evidence>
<dbReference type="InterPro" id="IPR003737">
    <property type="entry name" value="GlcNAc_PI_deacetylase-related"/>
</dbReference>
<sequence length="204" mass="22900">MGCGATVAKHVQNGDRAKVVFLADGFGSRDDDGNRDNSAERASKILGCENPIFLNLPDNQLDTIPLLDIVKKIEKVIEGFQPSVIYTHHFGDLNIDHQITHKAVMTACRPQPNFCVKEIYSFETLSATHWQSPSMKNVFNPNYFVGVSDFMDKKIKALQCYDNEMREAPHARSYESVENLSKFRGSLVGVKNAEAFCVERIAEQ</sequence>
<dbReference type="Pfam" id="PF02585">
    <property type="entry name" value="PIG-L"/>
    <property type="match status" value="1"/>
</dbReference>
<proteinExistence type="predicted"/>
<dbReference type="Gene3D" id="3.40.50.10320">
    <property type="entry name" value="LmbE-like"/>
    <property type="match status" value="1"/>
</dbReference>